<dbReference type="EMBL" id="CM000762">
    <property type="protein sequence ID" value="KXG33360.1"/>
    <property type="molecule type" value="Genomic_DNA"/>
</dbReference>
<keyword evidence="6" id="KW-1185">Reference proteome</keyword>
<organism evidence="5 6">
    <name type="scientific">Sorghum bicolor</name>
    <name type="common">Sorghum</name>
    <name type="synonym">Sorghum vulgare</name>
    <dbReference type="NCBI Taxonomy" id="4558"/>
    <lineage>
        <taxon>Eukaryota</taxon>
        <taxon>Viridiplantae</taxon>
        <taxon>Streptophyta</taxon>
        <taxon>Embryophyta</taxon>
        <taxon>Tracheophyta</taxon>
        <taxon>Spermatophyta</taxon>
        <taxon>Magnoliopsida</taxon>
        <taxon>Liliopsida</taxon>
        <taxon>Poales</taxon>
        <taxon>Poaceae</taxon>
        <taxon>PACMAD clade</taxon>
        <taxon>Panicoideae</taxon>
        <taxon>Andropogonodae</taxon>
        <taxon>Andropogoneae</taxon>
        <taxon>Sorghinae</taxon>
        <taxon>Sorghum</taxon>
    </lineage>
</organism>
<dbReference type="PANTHER" id="PTHR48048:SF39">
    <property type="entry name" value="GLYCOSYLTRANSFERASE"/>
    <property type="match status" value="1"/>
</dbReference>
<sequence>MDNVVSSKQTVVLYPGGGAGHVGPMTQLAKVFLHHGYDVTMVLLEPPVKSTASGASFVESLAASNPSVVFHALPPIPLPDFASSTKHPFLLLQELLAQYNDKLENFLRSIPRERLHSLVIDMFCTDAIDVAAKVGVPVYTFFSANAGALAVLTQTAALLAGRQTGLKELGDTPIEFLGVPPMPASHIIREMLEDPEDKVCRAMAEIWKRDTDTRGVLINTFYSLEASALEAFRDPLCVPGKVLPPVYSIGPLVGEGGTETEEAGKRHECLTWLDAQPERSVVFLCWGSKGLLSGEQLKEIAVGLEKSGQRFLWVVRTPAASDPKRLWETRPEPDLDTLLPEGFLERTRDRGLVIKSWVPQVDVLNNPAIGAFVTHCGWNSTLEAIAAGVPMLCWPLGAEQKINKVLMVEAMGIGLELEGYNTGFIKAEEVETKVRLVLESELRREIRMRAAELKKEAHEALEDGGSSQAAFLQFLSDVKNITSA</sequence>
<dbReference type="InterPro" id="IPR035595">
    <property type="entry name" value="UDP_glycos_trans_CS"/>
</dbReference>
<dbReference type="CDD" id="cd03784">
    <property type="entry name" value="GT1_Gtf-like"/>
    <property type="match status" value="1"/>
</dbReference>
<proteinExistence type="inferred from homology"/>
<dbReference type="FunCoup" id="A0A1B6Q621">
    <property type="interactions" value="131"/>
</dbReference>
<dbReference type="FunFam" id="3.40.50.2000:FF:000082">
    <property type="entry name" value="Glycosyltransferase"/>
    <property type="match status" value="1"/>
</dbReference>
<dbReference type="InterPro" id="IPR050481">
    <property type="entry name" value="UDP-glycosyltransf_plant"/>
</dbReference>
<reference evidence="5 6" key="1">
    <citation type="journal article" date="2009" name="Nature">
        <title>The Sorghum bicolor genome and the diversification of grasses.</title>
        <authorList>
            <person name="Paterson A.H."/>
            <person name="Bowers J.E."/>
            <person name="Bruggmann R."/>
            <person name="Dubchak I."/>
            <person name="Grimwood J."/>
            <person name="Gundlach H."/>
            <person name="Haberer G."/>
            <person name="Hellsten U."/>
            <person name="Mitros T."/>
            <person name="Poliakov A."/>
            <person name="Schmutz J."/>
            <person name="Spannagl M."/>
            <person name="Tang H."/>
            <person name="Wang X."/>
            <person name="Wicker T."/>
            <person name="Bharti A.K."/>
            <person name="Chapman J."/>
            <person name="Feltus F.A."/>
            <person name="Gowik U."/>
            <person name="Grigoriev I.V."/>
            <person name="Lyons E."/>
            <person name="Maher C.A."/>
            <person name="Martis M."/>
            <person name="Narechania A."/>
            <person name="Otillar R.P."/>
            <person name="Penning B.W."/>
            <person name="Salamov A.A."/>
            <person name="Wang Y."/>
            <person name="Zhang L."/>
            <person name="Carpita N.C."/>
            <person name="Freeling M."/>
            <person name="Gingle A.R."/>
            <person name="Hash C.T."/>
            <person name="Keller B."/>
            <person name="Klein P."/>
            <person name="Kresovich S."/>
            <person name="McCann M.C."/>
            <person name="Ming R."/>
            <person name="Peterson D.G."/>
            <person name="Mehboob-ur-Rahman"/>
            <person name="Ware D."/>
            <person name="Westhoff P."/>
            <person name="Mayer K.F."/>
            <person name="Messing J."/>
            <person name="Rokhsar D.S."/>
        </authorList>
    </citation>
    <scope>NUCLEOTIDE SEQUENCE [LARGE SCALE GENOMIC DNA]</scope>
    <source>
        <strain evidence="6">cv. BTx623</strain>
    </source>
</reference>
<dbReference type="GO" id="GO:0035251">
    <property type="term" value="F:UDP-glucosyltransferase activity"/>
    <property type="evidence" value="ECO:0007669"/>
    <property type="project" value="InterPro"/>
</dbReference>
<dbReference type="PANTHER" id="PTHR48048">
    <property type="entry name" value="GLYCOSYLTRANSFERASE"/>
    <property type="match status" value="1"/>
</dbReference>
<dbReference type="GO" id="GO:0016757">
    <property type="term" value="F:glycosyltransferase activity"/>
    <property type="evidence" value="ECO:0000318"/>
    <property type="project" value="GO_Central"/>
</dbReference>
<name>A0A1B6Q621_SORBI</name>
<dbReference type="EC" id="2.4.1.-" evidence="4"/>
<dbReference type="InterPro" id="IPR002213">
    <property type="entry name" value="UDP_glucos_trans"/>
</dbReference>
<dbReference type="OrthoDB" id="5835829at2759"/>
<evidence type="ECO:0000256" key="4">
    <source>
        <dbReference type="RuleBase" id="RU362057"/>
    </source>
</evidence>
<keyword evidence="3" id="KW-0328">Glycosyltransferase</keyword>
<reference evidence="6" key="2">
    <citation type="journal article" date="2018" name="Plant J.">
        <title>The Sorghum bicolor reference genome: improved assembly, gene annotations, a transcriptome atlas, and signatures of genome organization.</title>
        <authorList>
            <person name="McCormick R.F."/>
            <person name="Truong S.K."/>
            <person name="Sreedasyam A."/>
            <person name="Jenkins J."/>
            <person name="Shu S."/>
            <person name="Sims D."/>
            <person name="Kennedy M."/>
            <person name="Amirebrahimi M."/>
            <person name="Weers B.D."/>
            <person name="McKinley B."/>
            <person name="Mattison A."/>
            <person name="Morishige D.T."/>
            <person name="Grimwood J."/>
            <person name="Schmutz J."/>
            <person name="Mullet J.E."/>
        </authorList>
    </citation>
    <scope>NUCLEOTIDE SEQUENCE [LARGE SCALE GENOMIC DNA]</scope>
    <source>
        <strain evidence="6">cv. BTx623</strain>
    </source>
</reference>
<evidence type="ECO:0000313" key="5">
    <source>
        <dbReference type="EMBL" id="KXG33360.1"/>
    </source>
</evidence>
<keyword evidence="2 3" id="KW-0808">Transferase</keyword>
<dbReference type="Pfam" id="PF00201">
    <property type="entry name" value="UDPGT"/>
    <property type="match status" value="1"/>
</dbReference>
<dbReference type="SUPFAM" id="SSF53756">
    <property type="entry name" value="UDP-Glycosyltransferase/glycogen phosphorylase"/>
    <property type="match status" value="1"/>
</dbReference>
<protein>
    <recommendedName>
        <fullName evidence="4">Glycosyltransferase</fullName>
        <ecNumber evidence="4">2.4.1.-</ecNumber>
    </recommendedName>
</protein>
<evidence type="ECO:0000256" key="2">
    <source>
        <dbReference type="ARBA" id="ARBA00022679"/>
    </source>
</evidence>
<dbReference type="Gene3D" id="3.40.50.2000">
    <property type="entry name" value="Glycogen Phosphorylase B"/>
    <property type="match status" value="2"/>
</dbReference>
<dbReference type="eggNOG" id="KOG1192">
    <property type="taxonomic scope" value="Eukaryota"/>
</dbReference>
<dbReference type="Proteomes" id="UP000000768">
    <property type="component" value="Chromosome 3"/>
</dbReference>
<dbReference type="InParanoid" id="A0A1B6Q621"/>
<dbReference type="AlphaFoldDB" id="A0A1B6Q621"/>
<evidence type="ECO:0000256" key="3">
    <source>
        <dbReference type="RuleBase" id="RU003718"/>
    </source>
</evidence>
<dbReference type="FunFam" id="3.40.50.2000:FF:000020">
    <property type="entry name" value="Glycosyltransferase"/>
    <property type="match status" value="1"/>
</dbReference>
<dbReference type="OMA" id="CKAMTNI"/>
<gene>
    <name evidence="5" type="ORF">SORBI_3003G293700</name>
</gene>
<dbReference type="Gramene" id="KXG33360">
    <property type="protein sequence ID" value="KXG33360"/>
    <property type="gene ID" value="SORBI_3003G293700"/>
</dbReference>
<dbReference type="ExpressionAtlas" id="A0A1B6Q621">
    <property type="expression patterns" value="baseline and differential"/>
</dbReference>
<accession>A0A1B6Q621</accession>
<comment type="similarity">
    <text evidence="1 3">Belongs to the UDP-glycosyltransferase family.</text>
</comment>
<evidence type="ECO:0000256" key="1">
    <source>
        <dbReference type="ARBA" id="ARBA00009995"/>
    </source>
</evidence>
<evidence type="ECO:0000313" key="6">
    <source>
        <dbReference type="Proteomes" id="UP000000768"/>
    </source>
</evidence>
<dbReference type="PROSITE" id="PS00375">
    <property type="entry name" value="UDPGT"/>
    <property type="match status" value="1"/>
</dbReference>